<dbReference type="EMBL" id="CP002026">
    <property type="protein sequence ID" value="ADH91701.1"/>
    <property type="molecule type" value="Genomic_DNA"/>
</dbReference>
<dbReference type="GO" id="GO:0070041">
    <property type="term" value="F:rRNA (uridine-C5-)-methyltransferase activity"/>
    <property type="evidence" value="ECO:0007669"/>
    <property type="project" value="TreeGrafter"/>
</dbReference>
<keyword evidence="1" id="KW-0004">4Fe-4S</keyword>
<dbReference type="GO" id="GO:0051539">
    <property type="term" value="F:4 iron, 4 sulfur cluster binding"/>
    <property type="evidence" value="ECO:0007669"/>
    <property type="project" value="UniProtKB-KW"/>
</dbReference>
<dbReference type="Gene3D" id="3.40.50.150">
    <property type="entry name" value="Vaccinia Virus protein VP39"/>
    <property type="match status" value="1"/>
</dbReference>
<keyword evidence="5" id="KW-0411">Iron-sulfur</keyword>
<dbReference type="STRING" id="639283.Snov_4444"/>
<sequence>MAHVSGLPQMNVPVTLHLDHMGHRGDAVADTPEGPIYVPLALPGETVEVARQHDRGQLVSVIAPSPQRIEPICRHFGVCGGCALQHWAAEPYQAWKRGLVVEALARAGLETEVASLIPAHGAGRRRATFHARGTGGAAKAGRDLLAVGFAGRRSHAIVAIDACPILAPGLDGALPAAWAVAQVLAPLAKPLDIQVTATETGLDMDVRGSGPLKPDRIATLAELAGKHRLARLTRHGELVLQREPPLLTMGRARVPLPPGSFLQATAAGEATLASLVMEATEKAGRIADLFSGVGTFGLRLAERARVAAYESSAPAVEALVKATRGVSGLKPVTAEARDLFRRPLLPLELKAFDAVVFDPPRQGAEAQVRQLAASKVPLVVGVSCDPVTFARDAQILVEGGYRLERVTPVDQFLYSAHVELVGVFRR</sequence>
<dbReference type="CDD" id="cd02440">
    <property type="entry name" value="AdoMet_MTases"/>
    <property type="match status" value="1"/>
</dbReference>
<keyword evidence="1" id="KW-0479">Metal-binding</keyword>
<keyword evidence="4 6" id="KW-0949">S-adenosyl-L-methionine</keyword>
<evidence type="ECO:0000256" key="2">
    <source>
        <dbReference type="ARBA" id="ARBA00022603"/>
    </source>
</evidence>
<feature type="active site" description="Nucleophile" evidence="6">
    <location>
        <position position="384"/>
    </location>
</feature>
<dbReference type="eggNOG" id="COG2265">
    <property type="taxonomic scope" value="Bacteria"/>
</dbReference>
<dbReference type="SUPFAM" id="SSF50249">
    <property type="entry name" value="Nucleic acid-binding proteins"/>
    <property type="match status" value="1"/>
</dbReference>
<dbReference type="RefSeq" id="WP_013169199.1">
    <property type="nucleotide sequence ID" value="NC_014217.1"/>
</dbReference>
<keyword evidence="2 6" id="KW-0489">Methyltransferase</keyword>
<keyword evidence="1" id="KW-0408">Iron</keyword>
<proteinExistence type="inferred from homology"/>
<keyword evidence="3 6" id="KW-0808">Transferase</keyword>
<organism evidence="8 9">
    <name type="scientific">Ancylobacter novellus (strain ATCC 8093 / DSM 506 / JCM 20403 / CCM 1077 / IAM 12100 / NBRC 12443 / NCIMB 10456)</name>
    <name type="common">Starkeya novella</name>
    <dbReference type="NCBI Taxonomy" id="639283"/>
    <lineage>
        <taxon>Bacteria</taxon>
        <taxon>Pseudomonadati</taxon>
        <taxon>Pseudomonadota</taxon>
        <taxon>Alphaproteobacteria</taxon>
        <taxon>Hyphomicrobiales</taxon>
        <taxon>Xanthobacteraceae</taxon>
        <taxon>Ancylobacter</taxon>
    </lineage>
</organism>
<dbReference type="Proteomes" id="UP000006633">
    <property type="component" value="Chromosome"/>
</dbReference>
<evidence type="ECO:0000256" key="5">
    <source>
        <dbReference type="ARBA" id="ARBA00023014"/>
    </source>
</evidence>
<evidence type="ECO:0000256" key="1">
    <source>
        <dbReference type="ARBA" id="ARBA00022485"/>
    </source>
</evidence>
<gene>
    <name evidence="8" type="ordered locus">Snov_4444</name>
</gene>
<dbReference type="InterPro" id="IPR012340">
    <property type="entry name" value="NA-bd_OB-fold"/>
</dbReference>
<feature type="active site" evidence="7">
    <location>
        <position position="384"/>
    </location>
</feature>
<dbReference type="GO" id="GO:0070475">
    <property type="term" value="P:rRNA base methylation"/>
    <property type="evidence" value="ECO:0007669"/>
    <property type="project" value="TreeGrafter"/>
</dbReference>
<feature type="binding site" evidence="6">
    <location>
        <position position="358"/>
    </location>
    <ligand>
        <name>S-adenosyl-L-methionine</name>
        <dbReference type="ChEBI" id="CHEBI:59789"/>
    </ligand>
</feature>
<keyword evidence="9" id="KW-1185">Reference proteome</keyword>
<evidence type="ECO:0000313" key="9">
    <source>
        <dbReference type="Proteomes" id="UP000006633"/>
    </source>
</evidence>
<dbReference type="InterPro" id="IPR010280">
    <property type="entry name" value="U5_MeTrfase_fam"/>
</dbReference>
<evidence type="ECO:0000256" key="3">
    <source>
        <dbReference type="ARBA" id="ARBA00022679"/>
    </source>
</evidence>
<evidence type="ECO:0000256" key="6">
    <source>
        <dbReference type="PROSITE-ProRule" id="PRU01024"/>
    </source>
</evidence>
<evidence type="ECO:0000313" key="8">
    <source>
        <dbReference type="EMBL" id="ADH91701.1"/>
    </source>
</evidence>
<dbReference type="PANTHER" id="PTHR11061">
    <property type="entry name" value="RNA M5U METHYLTRANSFERASE"/>
    <property type="match status" value="1"/>
</dbReference>
<dbReference type="Gene3D" id="2.40.50.140">
    <property type="entry name" value="Nucleic acid-binding proteins"/>
    <property type="match status" value="1"/>
</dbReference>
<comment type="similarity">
    <text evidence="6">Belongs to the class I-like SAM-binding methyltransferase superfamily. RNA M5U methyltransferase family.</text>
</comment>
<protein>
    <submittedName>
        <fullName evidence="8">(Uracil-5)-methyltransferase</fullName>
    </submittedName>
</protein>
<dbReference type="InterPro" id="IPR029063">
    <property type="entry name" value="SAM-dependent_MTases_sf"/>
</dbReference>
<dbReference type="AlphaFoldDB" id="D7A3S4"/>
<dbReference type="PROSITE" id="PS01230">
    <property type="entry name" value="TRMA_1"/>
    <property type="match status" value="1"/>
</dbReference>
<dbReference type="Gene3D" id="2.40.50.1070">
    <property type="match status" value="1"/>
</dbReference>
<name>D7A3S4_ANCN5</name>
<dbReference type="HOGENOM" id="CLU_014689_8_0_5"/>
<dbReference type="KEGG" id="sno:Snov_4444"/>
<evidence type="ECO:0000256" key="4">
    <source>
        <dbReference type="ARBA" id="ARBA00022691"/>
    </source>
</evidence>
<dbReference type="Pfam" id="PF05958">
    <property type="entry name" value="tRNA_U5-meth_tr"/>
    <property type="match status" value="1"/>
</dbReference>
<evidence type="ECO:0000256" key="7">
    <source>
        <dbReference type="PROSITE-ProRule" id="PRU10015"/>
    </source>
</evidence>
<dbReference type="SUPFAM" id="SSF53335">
    <property type="entry name" value="S-adenosyl-L-methionine-dependent methyltransferases"/>
    <property type="match status" value="1"/>
</dbReference>
<accession>D7A3S4</accession>
<feature type="binding site" evidence="6">
    <location>
        <position position="310"/>
    </location>
    <ligand>
        <name>S-adenosyl-L-methionine</name>
        <dbReference type="ChEBI" id="CHEBI:59789"/>
    </ligand>
</feature>
<dbReference type="PANTHER" id="PTHR11061:SF49">
    <property type="entry name" value="23S RRNA (URACIL(1939)-C(5))-METHYLTRANSFERASE RLMD"/>
    <property type="match status" value="1"/>
</dbReference>
<feature type="binding site" evidence="6">
    <location>
        <position position="290"/>
    </location>
    <ligand>
        <name>S-adenosyl-L-methionine</name>
        <dbReference type="ChEBI" id="CHEBI:59789"/>
    </ligand>
</feature>
<feature type="binding site" evidence="6">
    <location>
        <position position="263"/>
    </location>
    <ligand>
        <name>S-adenosyl-L-methionine</name>
        <dbReference type="ChEBI" id="CHEBI:59789"/>
    </ligand>
</feature>
<dbReference type="PROSITE" id="PS51687">
    <property type="entry name" value="SAM_MT_RNA_M5U"/>
    <property type="match status" value="1"/>
</dbReference>
<dbReference type="InterPro" id="IPR030390">
    <property type="entry name" value="MeTrfase_TrmA_AS"/>
</dbReference>
<reference evidence="8 9" key="1">
    <citation type="journal article" date="2012" name="Stand. Genomic Sci.">
        <title>Complete genome sequence of the facultatively chemolithoautotrophic and methylotrophic alpha Proteobacterium Starkeya novella type strain (ATCC 8093(T)).</title>
        <authorList>
            <person name="Kappler U."/>
            <person name="Davenport K."/>
            <person name="Beatson S."/>
            <person name="Lucas S."/>
            <person name="Lapidus A."/>
            <person name="Copeland A."/>
            <person name="Berry K.W."/>
            <person name="Glavina Del Rio T."/>
            <person name="Hammon N."/>
            <person name="Dalin E."/>
            <person name="Tice H."/>
            <person name="Pitluck S."/>
            <person name="Richardson P."/>
            <person name="Bruce D."/>
            <person name="Goodwin L.A."/>
            <person name="Han C."/>
            <person name="Tapia R."/>
            <person name="Detter J.C."/>
            <person name="Chang Y.J."/>
            <person name="Jeffries C.D."/>
            <person name="Land M."/>
            <person name="Hauser L."/>
            <person name="Kyrpides N.C."/>
            <person name="Goker M."/>
            <person name="Ivanova N."/>
            <person name="Klenk H.P."/>
            <person name="Woyke T."/>
        </authorList>
    </citation>
    <scope>NUCLEOTIDE SEQUENCE [LARGE SCALE GENOMIC DNA]</scope>
    <source>
        <strain evidence="9">ATCC 8093 / DSM 506 / JCM 20403 / CCM 1077 / IAM 12100 / NBRC 12443 / NCIMB 10456</strain>
    </source>
</reference>